<gene>
    <name evidence="7" type="ORF">IU514_12615</name>
</gene>
<reference evidence="7 8" key="1">
    <citation type="submission" date="2020-11" db="EMBL/GenBank/DDBJ databases">
        <title>Draft Genome Sequence and Secondary Metabolite Biosynthetic Potential of the Lysobacter niastensis Type strain DSM 18481.</title>
        <authorList>
            <person name="Turrini P."/>
            <person name="Artuso I."/>
            <person name="Tescari M."/>
            <person name="Lugli G.A."/>
            <person name="Frangipani E."/>
            <person name="Ventura M."/>
            <person name="Visca P."/>
        </authorList>
    </citation>
    <scope>NUCLEOTIDE SEQUENCE [LARGE SCALE GENOMIC DNA]</scope>
    <source>
        <strain evidence="7 8">DSM 18481</strain>
    </source>
</reference>
<evidence type="ECO:0000256" key="2">
    <source>
        <dbReference type="ARBA" id="ARBA00022723"/>
    </source>
</evidence>
<evidence type="ECO:0000256" key="5">
    <source>
        <dbReference type="SAM" id="MobiDB-lite"/>
    </source>
</evidence>
<dbReference type="InterPro" id="IPR036909">
    <property type="entry name" value="Cyt_c-like_dom_sf"/>
</dbReference>
<feature type="compositionally biased region" description="Basic and acidic residues" evidence="5">
    <location>
        <begin position="217"/>
        <end position="233"/>
    </location>
</feature>
<keyword evidence="8" id="KW-1185">Reference proteome</keyword>
<evidence type="ECO:0000256" key="3">
    <source>
        <dbReference type="ARBA" id="ARBA00023004"/>
    </source>
</evidence>
<dbReference type="EMBL" id="JADLZT010000006">
    <property type="protein sequence ID" value="MBF6024869.1"/>
    <property type="molecule type" value="Genomic_DNA"/>
</dbReference>
<keyword evidence="3 4" id="KW-0408">Iron</keyword>
<evidence type="ECO:0000313" key="7">
    <source>
        <dbReference type="EMBL" id="MBF6024869.1"/>
    </source>
</evidence>
<keyword evidence="1 4" id="KW-0349">Heme</keyword>
<comment type="caution">
    <text evidence="7">The sequence shown here is derived from an EMBL/GenBank/DDBJ whole genome shotgun (WGS) entry which is preliminary data.</text>
</comment>
<feature type="domain" description="Cytochrome c" evidence="6">
    <location>
        <begin position="73"/>
        <end position="157"/>
    </location>
</feature>
<evidence type="ECO:0000313" key="8">
    <source>
        <dbReference type="Proteomes" id="UP001429984"/>
    </source>
</evidence>
<dbReference type="SUPFAM" id="SSF46626">
    <property type="entry name" value="Cytochrome c"/>
    <property type="match status" value="1"/>
</dbReference>
<name>A0ABS0BCY3_9GAMM</name>
<dbReference type="PROSITE" id="PS51007">
    <property type="entry name" value="CYTC"/>
    <property type="match status" value="1"/>
</dbReference>
<feature type="compositionally biased region" description="Basic and acidic residues" evidence="5">
    <location>
        <begin position="177"/>
        <end position="195"/>
    </location>
</feature>
<dbReference type="RefSeq" id="WP_194931451.1">
    <property type="nucleotide sequence ID" value="NZ_JADLZT010000006.1"/>
</dbReference>
<dbReference type="Pfam" id="PF13442">
    <property type="entry name" value="Cytochrome_CBB3"/>
    <property type="match status" value="1"/>
</dbReference>
<evidence type="ECO:0000259" key="6">
    <source>
        <dbReference type="PROSITE" id="PS51007"/>
    </source>
</evidence>
<accession>A0ABS0BCY3</accession>
<proteinExistence type="predicted"/>
<evidence type="ECO:0000256" key="4">
    <source>
        <dbReference type="PROSITE-ProRule" id="PRU00433"/>
    </source>
</evidence>
<feature type="region of interest" description="Disordered" evidence="5">
    <location>
        <begin position="170"/>
        <end position="301"/>
    </location>
</feature>
<organism evidence="7 8">
    <name type="scientific">Lysobacter niastensis</name>
    <dbReference type="NCBI Taxonomy" id="380629"/>
    <lineage>
        <taxon>Bacteria</taxon>
        <taxon>Pseudomonadati</taxon>
        <taxon>Pseudomonadota</taxon>
        <taxon>Gammaproteobacteria</taxon>
        <taxon>Lysobacterales</taxon>
        <taxon>Lysobacteraceae</taxon>
        <taxon>Lysobacter</taxon>
    </lineage>
</organism>
<keyword evidence="2 4" id="KW-0479">Metal-binding</keyword>
<dbReference type="InterPro" id="IPR009056">
    <property type="entry name" value="Cyt_c-like_dom"/>
</dbReference>
<protein>
    <submittedName>
        <fullName evidence="7">C-type cytochrome</fullName>
    </submittedName>
</protein>
<evidence type="ECO:0000256" key="1">
    <source>
        <dbReference type="ARBA" id="ARBA00022617"/>
    </source>
</evidence>
<sequence>MPFVTRKTLLILSTPIVTTLVLIAGIVWSGAYNIGADDPHWRPTHALLETVRHRSIDVRASRLQVPADLDDPARIRQGAGNYDAMCTGCHLTPGMGETEMSKGLYPAPPDLTKERVDAAHAFWVIKHGIKASAMPAWGKSMDDAYIWNMAAFLQQLPKLNAEQYQTLVASSGGHSHGGGETKPHDHAEGEADYHGAMEGMPMNNEAKPHSHAPGTPSHDDTPQAESQAKESKPHAHPPGTPPHDDARKPAVAATESKPHTHAPGTPPHNDATPVKSATSEKTSPEPVPAEQDAHDHHDHQH</sequence>
<dbReference type="Proteomes" id="UP001429984">
    <property type="component" value="Unassembled WGS sequence"/>
</dbReference>
<dbReference type="Gene3D" id="1.10.760.10">
    <property type="entry name" value="Cytochrome c-like domain"/>
    <property type="match status" value="1"/>
</dbReference>
<feature type="compositionally biased region" description="Basic and acidic residues" evidence="5">
    <location>
        <begin position="291"/>
        <end position="301"/>
    </location>
</feature>